<keyword evidence="2" id="KW-1185">Reference proteome</keyword>
<evidence type="ECO:0000313" key="2">
    <source>
        <dbReference type="Proteomes" id="UP000094329"/>
    </source>
</evidence>
<gene>
    <name evidence="1" type="ORF">BGC07_11500</name>
</gene>
<comment type="caution">
    <text evidence="1">The sequence shown here is derived from an EMBL/GenBank/DDBJ whole genome shotgun (WGS) entry which is preliminary data.</text>
</comment>
<sequence length="86" mass="10294">MPKAKPPPMEVDFYTWPKVVRFFKSSAKFTAIPALMWLYLGRQLVVQKISVSRKRVGYLVKQHQLFCKLEHRFKIAMDPKYQFAFR</sequence>
<dbReference type="EMBL" id="MDTU01000001">
    <property type="protein sequence ID" value="ODN43430.1"/>
    <property type="molecule type" value="Genomic_DNA"/>
</dbReference>
<organism evidence="1 2">
    <name type="scientific">Piscirickettsia litoralis</name>
    <dbReference type="NCBI Taxonomy" id="1891921"/>
    <lineage>
        <taxon>Bacteria</taxon>
        <taxon>Pseudomonadati</taxon>
        <taxon>Pseudomonadota</taxon>
        <taxon>Gammaproteobacteria</taxon>
        <taxon>Thiotrichales</taxon>
        <taxon>Piscirickettsiaceae</taxon>
        <taxon>Piscirickettsia</taxon>
    </lineage>
</organism>
<accession>A0ABX3A7C2</accession>
<dbReference type="Proteomes" id="UP000094329">
    <property type="component" value="Unassembled WGS sequence"/>
</dbReference>
<proteinExistence type="predicted"/>
<protein>
    <submittedName>
        <fullName evidence="1">Uncharacterized protein</fullName>
    </submittedName>
</protein>
<reference evidence="1 2" key="1">
    <citation type="submission" date="2016-08" db="EMBL/GenBank/DDBJ databases">
        <title>Draft genome sequence of Candidatus Piscirickettsia litoralis, from seawater.</title>
        <authorList>
            <person name="Wan X."/>
            <person name="Lee A.J."/>
            <person name="Hou S."/>
            <person name="Donachie S.P."/>
        </authorList>
    </citation>
    <scope>NUCLEOTIDE SEQUENCE [LARGE SCALE GENOMIC DNA]</scope>
    <source>
        <strain evidence="1 2">Y2</strain>
    </source>
</reference>
<name>A0ABX3A7C2_9GAMM</name>
<evidence type="ECO:0000313" key="1">
    <source>
        <dbReference type="EMBL" id="ODN43430.1"/>
    </source>
</evidence>